<dbReference type="WBParaSite" id="ECPE_0001668201-mRNA-1">
    <property type="protein sequence ID" value="ECPE_0001668201-mRNA-1"/>
    <property type="gene ID" value="ECPE_0001668201"/>
</dbReference>
<keyword evidence="4" id="KW-1185">Reference proteome</keyword>
<dbReference type="GO" id="GO:0031430">
    <property type="term" value="C:M band"/>
    <property type="evidence" value="ECO:0007669"/>
    <property type="project" value="TreeGrafter"/>
</dbReference>
<evidence type="ECO:0000313" key="5">
    <source>
        <dbReference type="WBParaSite" id="ECPE_0001668201-mRNA-1"/>
    </source>
</evidence>
<evidence type="ECO:0000256" key="1">
    <source>
        <dbReference type="ARBA" id="ARBA00022737"/>
    </source>
</evidence>
<dbReference type="InterPro" id="IPR036116">
    <property type="entry name" value="FN3_sf"/>
</dbReference>
<dbReference type="InterPro" id="IPR003961">
    <property type="entry name" value="FN3_dom"/>
</dbReference>
<dbReference type="FunFam" id="2.60.40.10:FF:000160">
    <property type="entry name" value="Titin a"/>
    <property type="match status" value="2"/>
</dbReference>
<dbReference type="AlphaFoldDB" id="A0A183BBQ4"/>
<sequence length="239" mass="26233">MSTGPFADKPEAPEEVKVDEMFADHCTLSWKPPEKDGGLPITSYIVEKCDATTGIWERVPTVISGNTCPVRDLIEGKRYRFRVTAVNPLGPGEPGEVNGAVTAKNPFEAPDSPDHLNIDSFDKHSVDLSWDAPKHDGGNPIKGYLIEKRTPKGEWKPATSGLVSGTSAHLPGLETGQTYEFRVSAVNDAGPGRPSRATAPHVAKDPSCEYSWAQLHAVIEQLVYTHIRFILEYMIPNEW</sequence>
<dbReference type="InterPro" id="IPR050964">
    <property type="entry name" value="Striated_Muscle_Regulatory"/>
</dbReference>
<dbReference type="Pfam" id="PF00041">
    <property type="entry name" value="fn3"/>
    <property type="match status" value="2"/>
</dbReference>
<dbReference type="PANTHER" id="PTHR13817:SF151">
    <property type="entry name" value="TITIN"/>
    <property type="match status" value="1"/>
</dbReference>
<protein>
    <submittedName>
        <fullName evidence="5">Fibronectin type-III domain-containing protein</fullName>
    </submittedName>
</protein>
<proteinExistence type="predicted"/>
<reference evidence="3 4" key="2">
    <citation type="submission" date="2018-11" db="EMBL/GenBank/DDBJ databases">
        <authorList>
            <consortium name="Pathogen Informatics"/>
        </authorList>
    </citation>
    <scope>NUCLEOTIDE SEQUENCE [LARGE SCALE GENOMIC DNA]</scope>
    <source>
        <strain evidence="3 4">Egypt</strain>
    </source>
</reference>
<dbReference type="EMBL" id="UZAN01065203">
    <property type="protein sequence ID" value="VDP93911.1"/>
    <property type="molecule type" value="Genomic_DNA"/>
</dbReference>
<feature type="domain" description="Fibronectin type-III" evidence="2">
    <location>
        <begin position="12"/>
        <end position="106"/>
    </location>
</feature>
<evidence type="ECO:0000313" key="4">
    <source>
        <dbReference type="Proteomes" id="UP000272942"/>
    </source>
</evidence>
<dbReference type="Gene3D" id="2.60.40.10">
    <property type="entry name" value="Immunoglobulins"/>
    <property type="match status" value="2"/>
</dbReference>
<gene>
    <name evidence="3" type="ORF">ECPE_LOCUS16639</name>
</gene>
<dbReference type="GO" id="GO:0045214">
    <property type="term" value="P:sarcomere organization"/>
    <property type="evidence" value="ECO:0007669"/>
    <property type="project" value="TreeGrafter"/>
</dbReference>
<name>A0A183BBQ4_9TREM</name>
<dbReference type="CDD" id="cd00063">
    <property type="entry name" value="FN3"/>
    <property type="match status" value="2"/>
</dbReference>
<dbReference type="PANTHER" id="PTHR13817">
    <property type="entry name" value="TITIN"/>
    <property type="match status" value="1"/>
</dbReference>
<dbReference type="OrthoDB" id="10052517at2759"/>
<dbReference type="InterPro" id="IPR013783">
    <property type="entry name" value="Ig-like_fold"/>
</dbReference>
<dbReference type="SMART" id="SM00060">
    <property type="entry name" value="FN3"/>
    <property type="match status" value="2"/>
</dbReference>
<evidence type="ECO:0000313" key="3">
    <source>
        <dbReference type="EMBL" id="VDP93911.1"/>
    </source>
</evidence>
<accession>A0A183BBQ4</accession>
<keyword evidence="1" id="KW-0677">Repeat</keyword>
<dbReference type="PRINTS" id="PR00014">
    <property type="entry name" value="FNTYPEIII"/>
</dbReference>
<dbReference type="PROSITE" id="PS50853">
    <property type="entry name" value="FN3"/>
    <property type="match status" value="2"/>
</dbReference>
<dbReference type="Proteomes" id="UP000272942">
    <property type="component" value="Unassembled WGS sequence"/>
</dbReference>
<reference evidence="5" key="1">
    <citation type="submission" date="2016-06" db="UniProtKB">
        <authorList>
            <consortium name="WormBaseParasite"/>
        </authorList>
    </citation>
    <scope>IDENTIFICATION</scope>
</reference>
<evidence type="ECO:0000259" key="2">
    <source>
        <dbReference type="PROSITE" id="PS50853"/>
    </source>
</evidence>
<dbReference type="SUPFAM" id="SSF49265">
    <property type="entry name" value="Fibronectin type III"/>
    <property type="match status" value="1"/>
</dbReference>
<organism evidence="5">
    <name type="scientific">Echinostoma caproni</name>
    <dbReference type="NCBI Taxonomy" id="27848"/>
    <lineage>
        <taxon>Eukaryota</taxon>
        <taxon>Metazoa</taxon>
        <taxon>Spiralia</taxon>
        <taxon>Lophotrochozoa</taxon>
        <taxon>Platyhelminthes</taxon>
        <taxon>Trematoda</taxon>
        <taxon>Digenea</taxon>
        <taxon>Plagiorchiida</taxon>
        <taxon>Echinostomata</taxon>
        <taxon>Echinostomatoidea</taxon>
        <taxon>Echinostomatidae</taxon>
        <taxon>Echinostoma</taxon>
    </lineage>
</organism>
<feature type="domain" description="Fibronectin type-III" evidence="2">
    <location>
        <begin position="112"/>
        <end position="206"/>
    </location>
</feature>